<dbReference type="Pfam" id="PF00795">
    <property type="entry name" value="CN_hydrolase"/>
    <property type="match status" value="1"/>
</dbReference>
<dbReference type="PROSITE" id="PS50263">
    <property type="entry name" value="CN_HYDROLASE"/>
    <property type="match status" value="1"/>
</dbReference>
<dbReference type="InterPro" id="IPR036526">
    <property type="entry name" value="C-N_Hydrolase_sf"/>
</dbReference>
<dbReference type="PANTHER" id="PTHR23090">
    <property type="entry name" value="NH 3 /GLUTAMINE-DEPENDENT NAD + SYNTHETASE"/>
    <property type="match status" value="1"/>
</dbReference>
<dbReference type="GO" id="GO:0005737">
    <property type="term" value="C:cytoplasm"/>
    <property type="evidence" value="ECO:0007669"/>
    <property type="project" value="InterPro"/>
</dbReference>
<dbReference type="InterPro" id="IPR003694">
    <property type="entry name" value="NAD_synthase"/>
</dbReference>
<feature type="domain" description="CN hydrolase" evidence="2">
    <location>
        <begin position="3"/>
        <end position="228"/>
    </location>
</feature>
<comment type="caution">
    <text evidence="3">The sequence shown here is derived from an EMBL/GenBank/DDBJ whole genome shotgun (WGS) entry which is preliminary data.</text>
</comment>
<proteinExistence type="predicted"/>
<evidence type="ECO:0000256" key="1">
    <source>
        <dbReference type="ARBA" id="ARBA00022598"/>
    </source>
</evidence>
<dbReference type="Gene3D" id="3.60.110.10">
    <property type="entry name" value="Carbon-nitrogen hydrolase"/>
    <property type="match status" value="1"/>
</dbReference>
<dbReference type="CDD" id="cd07570">
    <property type="entry name" value="GAT_Gln-NAD-synth"/>
    <property type="match status" value="1"/>
</dbReference>
<sequence>MNLKIAIAQIPSTPGRIRENTELIISKIRIAKSKKASLVVFPELSIPGYLLMDLCFNQSFLDEQRSAIERIALETNGIGVILGYVRESSNQRPGGRRSLYNSAAFINNGKFEGFQDKILLPDYDIFDEHRYFLSGEEPRIFSLNGKKIGIAICEDLWQKGYKQNPLADLKALGAELLVNISASPFEIGKFEERYRVVSDAVSSYGLPLVYTNLIGSFDGFDGEVVFDG</sequence>
<evidence type="ECO:0000313" key="3">
    <source>
        <dbReference type="EMBL" id="NMC62081.1"/>
    </source>
</evidence>
<name>A0A7X9FQL7_9DELT</name>
<feature type="non-terminal residue" evidence="3">
    <location>
        <position position="228"/>
    </location>
</feature>
<dbReference type="GO" id="GO:0003952">
    <property type="term" value="F:NAD+ synthase (glutamine-hydrolyzing) activity"/>
    <property type="evidence" value="ECO:0007669"/>
    <property type="project" value="InterPro"/>
</dbReference>
<reference evidence="3 4" key="1">
    <citation type="journal article" date="2020" name="Biotechnol. Biofuels">
        <title>New insights from the biogas microbiome by comprehensive genome-resolved metagenomics of nearly 1600 species originating from multiple anaerobic digesters.</title>
        <authorList>
            <person name="Campanaro S."/>
            <person name="Treu L."/>
            <person name="Rodriguez-R L.M."/>
            <person name="Kovalovszki A."/>
            <person name="Ziels R.M."/>
            <person name="Maus I."/>
            <person name="Zhu X."/>
            <person name="Kougias P.G."/>
            <person name="Basile A."/>
            <person name="Luo G."/>
            <person name="Schluter A."/>
            <person name="Konstantinidis K.T."/>
            <person name="Angelidaki I."/>
        </authorList>
    </citation>
    <scope>NUCLEOTIDE SEQUENCE [LARGE SCALE GENOMIC DNA]</scope>
    <source>
        <strain evidence="3">AS27yjCOA_65</strain>
    </source>
</reference>
<protein>
    <submittedName>
        <fullName evidence="3">NAD+ synthase</fullName>
    </submittedName>
</protein>
<dbReference type="EMBL" id="JAAZON010000111">
    <property type="protein sequence ID" value="NMC62081.1"/>
    <property type="molecule type" value="Genomic_DNA"/>
</dbReference>
<organism evidence="3 4">
    <name type="scientific">SAR324 cluster bacterium</name>
    <dbReference type="NCBI Taxonomy" id="2024889"/>
    <lineage>
        <taxon>Bacteria</taxon>
        <taxon>Deltaproteobacteria</taxon>
        <taxon>SAR324 cluster</taxon>
    </lineage>
</organism>
<gene>
    <name evidence="3" type="ORF">GYA55_02835</name>
</gene>
<keyword evidence="1" id="KW-0436">Ligase</keyword>
<dbReference type="Proteomes" id="UP000524246">
    <property type="component" value="Unassembled WGS sequence"/>
</dbReference>
<accession>A0A7X9FQL7</accession>
<evidence type="ECO:0000313" key="4">
    <source>
        <dbReference type="Proteomes" id="UP000524246"/>
    </source>
</evidence>
<dbReference type="SUPFAM" id="SSF56317">
    <property type="entry name" value="Carbon-nitrogen hydrolase"/>
    <property type="match status" value="1"/>
</dbReference>
<dbReference type="GO" id="GO:0004359">
    <property type="term" value="F:glutaminase activity"/>
    <property type="evidence" value="ECO:0007669"/>
    <property type="project" value="InterPro"/>
</dbReference>
<evidence type="ECO:0000259" key="2">
    <source>
        <dbReference type="PROSITE" id="PS50263"/>
    </source>
</evidence>
<dbReference type="PANTHER" id="PTHR23090:SF9">
    <property type="entry name" value="GLUTAMINE-DEPENDENT NAD(+) SYNTHETASE"/>
    <property type="match status" value="1"/>
</dbReference>
<dbReference type="AlphaFoldDB" id="A0A7X9FQL7"/>
<dbReference type="GO" id="GO:0009435">
    <property type="term" value="P:NAD+ biosynthetic process"/>
    <property type="evidence" value="ECO:0007669"/>
    <property type="project" value="InterPro"/>
</dbReference>
<dbReference type="InterPro" id="IPR003010">
    <property type="entry name" value="C-N_Hydrolase"/>
</dbReference>